<dbReference type="InterPro" id="IPR020471">
    <property type="entry name" value="AKR"/>
</dbReference>
<comment type="catalytic activity">
    <reaction evidence="4">
        <text>(R)-pantolactone + NADP(+) = 2-dehydropantolactone + NADPH + H(+)</text>
        <dbReference type="Rhea" id="RHEA:18981"/>
        <dbReference type="ChEBI" id="CHEBI:15378"/>
        <dbReference type="ChEBI" id="CHEBI:16719"/>
        <dbReference type="ChEBI" id="CHEBI:18395"/>
        <dbReference type="ChEBI" id="CHEBI:57783"/>
        <dbReference type="ChEBI" id="CHEBI:58349"/>
        <dbReference type="EC" id="1.1.1.358"/>
    </reaction>
</comment>
<dbReference type="PROSITE" id="PS00062">
    <property type="entry name" value="ALDOKETO_REDUCTASE_2"/>
    <property type="match status" value="1"/>
</dbReference>
<protein>
    <recommendedName>
        <fullName evidence="7">2-dehydropantolactone reductase</fullName>
        <ecNumber evidence="6">1.1.1.358</ecNumber>
    </recommendedName>
    <alternativeName>
        <fullName evidence="7">2-dehydropantolactone reductase</fullName>
    </alternativeName>
    <alternativeName>
        <fullName evidence="8">Ketopantoyl-lactone reductase</fullName>
    </alternativeName>
</protein>
<evidence type="ECO:0000256" key="6">
    <source>
        <dbReference type="ARBA" id="ARBA00066965"/>
    </source>
</evidence>
<dbReference type="FunFam" id="3.20.20.100:FF:000002">
    <property type="entry name" value="2,5-diketo-D-gluconic acid reductase A"/>
    <property type="match status" value="1"/>
</dbReference>
<evidence type="ECO:0000256" key="11">
    <source>
        <dbReference type="PIRSR" id="PIRSR000097-3"/>
    </source>
</evidence>
<gene>
    <name evidence="13" type="ORF">I9W82_005708</name>
</gene>
<feature type="binding site" evidence="10">
    <location>
        <position position="126"/>
    </location>
    <ligand>
        <name>substrate</name>
    </ligand>
</feature>
<comment type="similarity">
    <text evidence="1">Belongs to the aldo/keto reductase family.</text>
</comment>
<feature type="active site" description="Proton donor" evidence="9">
    <location>
        <position position="61"/>
    </location>
</feature>
<comment type="catalytic activity">
    <reaction evidence="5">
        <text>isatin + NADPH + H(+) = 3-hydroxyindolin-2-one + NADP(+)</text>
        <dbReference type="Rhea" id="RHEA:68608"/>
        <dbReference type="ChEBI" id="CHEBI:15378"/>
        <dbReference type="ChEBI" id="CHEBI:27539"/>
        <dbReference type="ChEBI" id="CHEBI:28536"/>
        <dbReference type="ChEBI" id="CHEBI:57783"/>
        <dbReference type="ChEBI" id="CHEBI:58349"/>
    </reaction>
</comment>
<dbReference type="InterPro" id="IPR044494">
    <property type="entry name" value="AKR3C2/3"/>
</dbReference>
<dbReference type="InterPro" id="IPR023210">
    <property type="entry name" value="NADP_OxRdtase_dom"/>
</dbReference>
<dbReference type="AlphaFoldDB" id="A0A8H7ZAM1"/>
<dbReference type="PIRSF" id="PIRSF000097">
    <property type="entry name" value="AKR"/>
    <property type="match status" value="1"/>
</dbReference>
<dbReference type="SUPFAM" id="SSF51430">
    <property type="entry name" value="NAD(P)-linked oxidoreductase"/>
    <property type="match status" value="1"/>
</dbReference>
<name>A0A8H7ZAM1_9ASCO</name>
<proteinExistence type="inferred from homology"/>
<dbReference type="GO" id="GO:0047011">
    <property type="term" value="F:2-dehydropantolactone reductase (A-specific) activity"/>
    <property type="evidence" value="ECO:0007669"/>
    <property type="project" value="UniProtKB-ARBA"/>
</dbReference>
<dbReference type="Pfam" id="PF00248">
    <property type="entry name" value="Aldo_ket_red"/>
    <property type="match status" value="1"/>
</dbReference>
<evidence type="ECO:0000256" key="7">
    <source>
        <dbReference type="ARBA" id="ARBA00079693"/>
    </source>
</evidence>
<organism evidence="13 14">
    <name type="scientific">Candida metapsilosis</name>
    <dbReference type="NCBI Taxonomy" id="273372"/>
    <lineage>
        <taxon>Eukaryota</taxon>
        <taxon>Fungi</taxon>
        <taxon>Dikarya</taxon>
        <taxon>Ascomycota</taxon>
        <taxon>Saccharomycotina</taxon>
        <taxon>Pichiomycetes</taxon>
        <taxon>Debaryomycetaceae</taxon>
        <taxon>Candida/Lodderomyces clade</taxon>
        <taxon>Candida</taxon>
    </lineage>
</organism>
<evidence type="ECO:0000256" key="8">
    <source>
        <dbReference type="ARBA" id="ARBA00081322"/>
    </source>
</evidence>
<evidence type="ECO:0000313" key="13">
    <source>
        <dbReference type="EMBL" id="KAG5416744.1"/>
    </source>
</evidence>
<dbReference type="RefSeq" id="XP_067545860.1">
    <property type="nucleotide sequence ID" value="XM_067694914.1"/>
</dbReference>
<evidence type="ECO:0000256" key="10">
    <source>
        <dbReference type="PIRSR" id="PIRSR000097-2"/>
    </source>
</evidence>
<dbReference type="EMBL" id="JAEOAQ010000009">
    <property type="protein sequence ID" value="KAG5416744.1"/>
    <property type="molecule type" value="Genomic_DNA"/>
</dbReference>
<evidence type="ECO:0000256" key="2">
    <source>
        <dbReference type="ARBA" id="ARBA00022857"/>
    </source>
</evidence>
<reference evidence="13 14" key="1">
    <citation type="submission" date="2020-12" db="EMBL/GenBank/DDBJ databases">
        <title>Effect of drift, selection, and recombination on the evolution of hybrid genomes in Candida yeast pathogens.</title>
        <authorList>
            <person name="Mixao V."/>
            <person name="Ksiezopolska E."/>
            <person name="Saus E."/>
            <person name="Boekhout T."/>
            <person name="Gacser A."/>
            <person name="Gabaldon T."/>
        </authorList>
    </citation>
    <scope>NUCLEOTIDE SEQUENCE [LARGE SCALE GENOMIC DNA]</scope>
    <source>
        <strain evidence="13 14">BP57</strain>
    </source>
</reference>
<evidence type="ECO:0000256" key="9">
    <source>
        <dbReference type="PIRSR" id="PIRSR000097-1"/>
    </source>
</evidence>
<dbReference type="Proteomes" id="UP000669133">
    <property type="component" value="Unassembled WGS sequence"/>
</dbReference>
<accession>A0A8H7ZAM1</accession>
<dbReference type="PANTHER" id="PTHR43827:SF3">
    <property type="entry name" value="NADP-DEPENDENT OXIDOREDUCTASE DOMAIN-CONTAINING PROTEIN"/>
    <property type="match status" value="1"/>
</dbReference>
<dbReference type="InterPro" id="IPR018170">
    <property type="entry name" value="Aldo/ket_reductase_CS"/>
</dbReference>
<feature type="domain" description="NADP-dependent oxidoreductase" evidence="12">
    <location>
        <begin position="22"/>
        <end position="288"/>
    </location>
</feature>
<dbReference type="GO" id="GO:0016652">
    <property type="term" value="F:oxidoreductase activity, acting on NAD(P)H as acceptor"/>
    <property type="evidence" value="ECO:0007669"/>
    <property type="project" value="InterPro"/>
</dbReference>
<dbReference type="PRINTS" id="PR00069">
    <property type="entry name" value="ALDKETRDTASE"/>
</dbReference>
<dbReference type="CDD" id="cd19120">
    <property type="entry name" value="AKR_AKR3C2-3"/>
    <property type="match status" value="1"/>
</dbReference>
<feature type="site" description="Lowers pKa of active site Tyr" evidence="11">
    <location>
        <position position="86"/>
    </location>
</feature>
<sequence length="305" mass="34446">MSLTGKEFKLSNGNKIPALAFGTGTKYFKRGSHDELDKQLIGTLELALKSGFRHIDGAEIYGTNKEIGVALKNVGLDRKDVFITDKYNSGNHTYDGKHSKHENPYKALKADLEDLGLEYVDLYLIHFPYISEKSHGFDLVEAWRYLEKAKNEGLARNIGVSNFTIENLKSILDANTDSIPVVNQIEFSAYLQDQTPGIVEYSQSQGILVEAYGPLGPITQGKPGPLDKVLSKLSEKYKKNEGQILLRWVLQRGVLPITTTSKEERINDVLEIFDFELDKEDEDEITKVGKEKTVRQFSKEYSKYD</sequence>
<dbReference type="EC" id="1.1.1.358" evidence="6"/>
<dbReference type="Gene3D" id="3.20.20.100">
    <property type="entry name" value="NADP-dependent oxidoreductase domain"/>
    <property type="match status" value="1"/>
</dbReference>
<dbReference type="OrthoDB" id="416253at2759"/>
<evidence type="ECO:0000256" key="4">
    <source>
        <dbReference type="ARBA" id="ARBA00050878"/>
    </source>
</evidence>
<keyword evidence="2" id="KW-0521">NADP</keyword>
<comment type="caution">
    <text evidence="13">The sequence shown here is derived from an EMBL/GenBank/DDBJ whole genome shotgun (WGS) entry which is preliminary data.</text>
</comment>
<dbReference type="PANTHER" id="PTHR43827">
    <property type="entry name" value="2,5-DIKETO-D-GLUCONIC ACID REDUCTASE"/>
    <property type="match status" value="1"/>
</dbReference>
<keyword evidence="14" id="KW-1185">Reference proteome</keyword>
<evidence type="ECO:0000313" key="14">
    <source>
        <dbReference type="Proteomes" id="UP000669133"/>
    </source>
</evidence>
<dbReference type="InterPro" id="IPR036812">
    <property type="entry name" value="NAD(P)_OxRdtase_dom_sf"/>
</dbReference>
<evidence type="ECO:0000259" key="12">
    <source>
        <dbReference type="Pfam" id="PF00248"/>
    </source>
</evidence>
<dbReference type="GeneID" id="93654337"/>
<keyword evidence="3" id="KW-0560">Oxidoreductase</keyword>
<dbReference type="GO" id="GO:0042180">
    <property type="term" value="P:ketone metabolic process"/>
    <property type="evidence" value="ECO:0007669"/>
    <property type="project" value="UniProtKB-ARBA"/>
</dbReference>
<evidence type="ECO:0000256" key="3">
    <source>
        <dbReference type="ARBA" id="ARBA00023002"/>
    </source>
</evidence>
<evidence type="ECO:0000256" key="5">
    <source>
        <dbReference type="ARBA" id="ARBA00051098"/>
    </source>
</evidence>
<evidence type="ECO:0000256" key="1">
    <source>
        <dbReference type="ARBA" id="ARBA00007905"/>
    </source>
</evidence>